<sequence length="281" mass="30939">MVMPSSQAQPTELMASLSSSSAPSEARTSSPSVGTTPNGDVTRKELPKRRGRPSTASVPPRPPPPPPPEPAEVKEEPSEFTVPSTNPAAAQENASEGPNFNITSALELLGHASVSNSEPGDLELEPKERNTPHSKRKARIEQLGLETFQCQLCKKAITRQGQYANLVNHLSRHARLHASKKQYCCPVCRASFSRRYLAYAHVKEAHSKVGHVDPLDHGRELREEYRALLEVCFPGASSRRKNQSPQSIGYELHRDRDRDAEDDGEHETTEQSGVLSTLLKQ</sequence>
<reference evidence="3 4" key="1">
    <citation type="submission" date="2014-10" db="EMBL/GenBank/DDBJ databases">
        <title>Draft genome of the hookworm Ancylostoma caninum.</title>
        <authorList>
            <person name="Mitreva M."/>
        </authorList>
    </citation>
    <scope>NUCLEOTIDE SEQUENCE [LARGE SCALE GENOMIC DNA]</scope>
    <source>
        <strain evidence="3 4">Baltimore</strain>
    </source>
</reference>
<protein>
    <submittedName>
        <fullName evidence="3">Zinc finger, C2H2 type</fullName>
    </submittedName>
</protein>
<feature type="domain" description="C2H2-type" evidence="2">
    <location>
        <begin position="184"/>
        <end position="206"/>
    </location>
</feature>
<accession>A0A368GKR7</accession>
<comment type="caution">
    <text evidence="3">The sequence shown here is derived from an EMBL/GenBank/DDBJ whole genome shotgun (WGS) entry which is preliminary data.</text>
</comment>
<feature type="compositionally biased region" description="Polar residues" evidence="1">
    <location>
        <begin position="81"/>
        <end position="98"/>
    </location>
</feature>
<dbReference type="OrthoDB" id="5834219at2759"/>
<organism evidence="3 4">
    <name type="scientific">Ancylostoma caninum</name>
    <name type="common">Dog hookworm</name>
    <dbReference type="NCBI Taxonomy" id="29170"/>
    <lineage>
        <taxon>Eukaryota</taxon>
        <taxon>Metazoa</taxon>
        <taxon>Ecdysozoa</taxon>
        <taxon>Nematoda</taxon>
        <taxon>Chromadorea</taxon>
        <taxon>Rhabditida</taxon>
        <taxon>Rhabditina</taxon>
        <taxon>Rhabditomorpha</taxon>
        <taxon>Strongyloidea</taxon>
        <taxon>Ancylostomatidae</taxon>
        <taxon>Ancylostomatinae</taxon>
        <taxon>Ancylostoma</taxon>
    </lineage>
</organism>
<dbReference type="Proteomes" id="UP000252519">
    <property type="component" value="Unassembled WGS sequence"/>
</dbReference>
<name>A0A368GKR7_ANCCA</name>
<feature type="compositionally biased region" description="Low complexity" evidence="1">
    <location>
        <begin position="10"/>
        <end position="32"/>
    </location>
</feature>
<dbReference type="SUPFAM" id="SSF57667">
    <property type="entry name" value="beta-beta-alpha zinc fingers"/>
    <property type="match status" value="1"/>
</dbReference>
<evidence type="ECO:0000313" key="4">
    <source>
        <dbReference type="Proteomes" id="UP000252519"/>
    </source>
</evidence>
<dbReference type="Gene3D" id="3.30.160.60">
    <property type="entry name" value="Classic Zinc Finger"/>
    <property type="match status" value="1"/>
</dbReference>
<feature type="compositionally biased region" description="Polar residues" evidence="1">
    <location>
        <begin position="270"/>
        <end position="281"/>
    </location>
</feature>
<dbReference type="PROSITE" id="PS00028">
    <property type="entry name" value="ZINC_FINGER_C2H2_1"/>
    <property type="match status" value="1"/>
</dbReference>
<feature type="region of interest" description="Disordered" evidence="1">
    <location>
        <begin position="237"/>
        <end position="281"/>
    </location>
</feature>
<dbReference type="InterPro" id="IPR013087">
    <property type="entry name" value="Znf_C2H2_type"/>
</dbReference>
<dbReference type="InterPro" id="IPR036236">
    <property type="entry name" value="Znf_C2H2_sf"/>
</dbReference>
<keyword evidence="4" id="KW-1185">Reference proteome</keyword>
<feature type="region of interest" description="Disordered" evidence="1">
    <location>
        <begin position="1"/>
        <end position="98"/>
    </location>
</feature>
<feature type="compositionally biased region" description="Pro residues" evidence="1">
    <location>
        <begin position="59"/>
        <end position="70"/>
    </location>
</feature>
<feature type="region of interest" description="Disordered" evidence="1">
    <location>
        <begin position="114"/>
        <end position="137"/>
    </location>
</feature>
<dbReference type="AlphaFoldDB" id="A0A368GKR7"/>
<dbReference type="STRING" id="29170.A0A368GKR7"/>
<proteinExistence type="predicted"/>
<evidence type="ECO:0000259" key="2">
    <source>
        <dbReference type="PROSITE" id="PS00028"/>
    </source>
</evidence>
<dbReference type="EMBL" id="JOJR01000133">
    <property type="protein sequence ID" value="RCN44268.1"/>
    <property type="molecule type" value="Genomic_DNA"/>
</dbReference>
<evidence type="ECO:0000256" key="1">
    <source>
        <dbReference type="SAM" id="MobiDB-lite"/>
    </source>
</evidence>
<gene>
    <name evidence="3" type="ORF">ANCCAN_09700</name>
</gene>
<evidence type="ECO:0000313" key="3">
    <source>
        <dbReference type="EMBL" id="RCN44268.1"/>
    </source>
</evidence>